<feature type="compositionally biased region" description="Low complexity" evidence="2">
    <location>
        <begin position="1968"/>
        <end position="1977"/>
    </location>
</feature>
<dbReference type="PANTHER" id="PTHR15921:SF3">
    <property type="entry name" value="PRE-MRNA CLEAVAGE COMPLEX 2 PROTEIN PCF11"/>
    <property type="match status" value="1"/>
</dbReference>
<feature type="region of interest" description="Disordered" evidence="2">
    <location>
        <begin position="673"/>
        <end position="717"/>
    </location>
</feature>
<feature type="compositionally biased region" description="Polar residues" evidence="2">
    <location>
        <begin position="676"/>
        <end position="691"/>
    </location>
</feature>
<dbReference type="EMBL" id="AXCM01000480">
    <property type="status" value="NOT_ANNOTATED_CDS"/>
    <property type="molecule type" value="Genomic_DNA"/>
</dbReference>
<feature type="compositionally biased region" description="Polar residues" evidence="2">
    <location>
        <begin position="459"/>
        <end position="470"/>
    </location>
</feature>
<feature type="compositionally biased region" description="Low complexity" evidence="2">
    <location>
        <begin position="425"/>
        <end position="439"/>
    </location>
</feature>
<reference evidence="4" key="2">
    <citation type="submission" date="2020-05" db="UniProtKB">
        <authorList>
            <consortium name="EnsemblMetazoa"/>
        </authorList>
    </citation>
    <scope>IDENTIFICATION</scope>
    <source>
        <strain evidence="4">A-37</strain>
    </source>
</reference>
<feature type="compositionally biased region" description="Basic and acidic residues" evidence="2">
    <location>
        <begin position="351"/>
        <end position="365"/>
    </location>
</feature>
<dbReference type="PANTHER" id="PTHR15921">
    <property type="entry name" value="PRE-MRNA CLEAVAGE COMPLEX II"/>
    <property type="match status" value="1"/>
</dbReference>
<dbReference type="VEuPathDB" id="VectorBase:ACUA009640"/>
<feature type="coiled-coil region" evidence="1">
    <location>
        <begin position="125"/>
        <end position="164"/>
    </location>
</feature>
<dbReference type="GO" id="GO:0005737">
    <property type="term" value="C:cytoplasm"/>
    <property type="evidence" value="ECO:0007669"/>
    <property type="project" value="TreeGrafter"/>
</dbReference>
<feature type="compositionally biased region" description="Basic and acidic residues" evidence="2">
    <location>
        <begin position="697"/>
        <end position="708"/>
    </location>
</feature>
<dbReference type="GO" id="GO:0031124">
    <property type="term" value="P:mRNA 3'-end processing"/>
    <property type="evidence" value="ECO:0007669"/>
    <property type="project" value="InterPro"/>
</dbReference>
<feature type="compositionally biased region" description="Polar residues" evidence="2">
    <location>
        <begin position="1893"/>
        <end position="1913"/>
    </location>
</feature>
<evidence type="ECO:0000256" key="1">
    <source>
        <dbReference type="SAM" id="Coils"/>
    </source>
</evidence>
<feature type="region of interest" description="Disordered" evidence="2">
    <location>
        <begin position="229"/>
        <end position="506"/>
    </location>
</feature>
<feature type="region of interest" description="Disordered" evidence="2">
    <location>
        <begin position="1630"/>
        <end position="1779"/>
    </location>
</feature>
<feature type="compositionally biased region" description="Low complexity" evidence="2">
    <location>
        <begin position="1645"/>
        <end position="1657"/>
    </location>
</feature>
<organism evidence="4 5">
    <name type="scientific">Anopheles culicifacies</name>
    <dbReference type="NCBI Taxonomy" id="139723"/>
    <lineage>
        <taxon>Eukaryota</taxon>
        <taxon>Metazoa</taxon>
        <taxon>Ecdysozoa</taxon>
        <taxon>Arthropoda</taxon>
        <taxon>Hexapoda</taxon>
        <taxon>Insecta</taxon>
        <taxon>Pterygota</taxon>
        <taxon>Neoptera</taxon>
        <taxon>Endopterygota</taxon>
        <taxon>Diptera</taxon>
        <taxon>Nematocera</taxon>
        <taxon>Culicoidea</taxon>
        <taxon>Culicidae</taxon>
        <taxon>Anophelinae</taxon>
        <taxon>Anopheles</taxon>
        <taxon>culicifacies species complex</taxon>
    </lineage>
</organism>
<feature type="region of interest" description="Disordered" evidence="2">
    <location>
        <begin position="1548"/>
        <end position="1569"/>
    </location>
</feature>
<feature type="compositionally biased region" description="Low complexity" evidence="2">
    <location>
        <begin position="488"/>
        <end position="498"/>
    </location>
</feature>
<feature type="compositionally biased region" description="Basic residues" evidence="2">
    <location>
        <begin position="408"/>
        <end position="421"/>
    </location>
</feature>
<dbReference type="InterPro" id="IPR057242">
    <property type="entry name" value="PCFS4-like"/>
</dbReference>
<feature type="compositionally biased region" description="Low complexity" evidence="2">
    <location>
        <begin position="1769"/>
        <end position="1779"/>
    </location>
</feature>
<evidence type="ECO:0000313" key="4">
    <source>
        <dbReference type="EnsemblMetazoa" id="ACUA009640-PA"/>
    </source>
</evidence>
<evidence type="ECO:0000313" key="5">
    <source>
        <dbReference type="Proteomes" id="UP000075883"/>
    </source>
</evidence>
<dbReference type="Proteomes" id="UP000075883">
    <property type="component" value="Unassembled WGS sequence"/>
</dbReference>
<dbReference type="GO" id="GO:0000993">
    <property type="term" value="F:RNA polymerase II complex binding"/>
    <property type="evidence" value="ECO:0007669"/>
    <property type="project" value="InterPro"/>
</dbReference>
<evidence type="ECO:0000256" key="2">
    <source>
        <dbReference type="SAM" id="MobiDB-lite"/>
    </source>
</evidence>
<dbReference type="Pfam" id="PF23228">
    <property type="entry name" value="zf_PCFS4"/>
    <property type="match status" value="1"/>
</dbReference>
<feature type="region of interest" description="Disordered" evidence="2">
    <location>
        <begin position="1318"/>
        <end position="1363"/>
    </location>
</feature>
<dbReference type="InterPro" id="IPR045154">
    <property type="entry name" value="PCF11-like"/>
</dbReference>
<dbReference type="SUPFAM" id="SSF48464">
    <property type="entry name" value="ENTH/VHS domain"/>
    <property type="match status" value="1"/>
</dbReference>
<dbReference type="EnsemblMetazoa" id="ACUA009640-RA">
    <property type="protein sequence ID" value="ACUA009640-PA"/>
    <property type="gene ID" value="ACUA009640"/>
</dbReference>
<dbReference type="GO" id="GO:0006369">
    <property type="term" value="P:termination of RNA polymerase II transcription"/>
    <property type="evidence" value="ECO:0007669"/>
    <property type="project" value="InterPro"/>
</dbReference>
<feature type="region of interest" description="Disordered" evidence="2">
    <location>
        <begin position="577"/>
        <end position="631"/>
    </location>
</feature>
<dbReference type="STRING" id="139723.A0A182M518"/>
<feature type="compositionally biased region" description="Low complexity" evidence="2">
    <location>
        <begin position="334"/>
        <end position="346"/>
    </location>
</feature>
<name>A0A182M518_9DIPT</name>
<proteinExistence type="predicted"/>
<protein>
    <recommendedName>
        <fullName evidence="3">PCFS4-like zinc finger domain-containing protein</fullName>
    </recommendedName>
</protein>
<feature type="compositionally biased region" description="Low complexity" evidence="2">
    <location>
        <begin position="1914"/>
        <end position="1923"/>
    </location>
</feature>
<dbReference type="GO" id="GO:0003729">
    <property type="term" value="F:mRNA binding"/>
    <property type="evidence" value="ECO:0007669"/>
    <property type="project" value="InterPro"/>
</dbReference>
<accession>A0A182M518</accession>
<keyword evidence="5" id="KW-1185">Reference proteome</keyword>
<feature type="compositionally biased region" description="Basic and acidic residues" evidence="2">
    <location>
        <begin position="1407"/>
        <end position="1425"/>
    </location>
</feature>
<feature type="region of interest" description="Disordered" evidence="2">
    <location>
        <begin position="1889"/>
        <end position="1977"/>
    </location>
</feature>
<feature type="compositionally biased region" description="Low complexity" evidence="2">
    <location>
        <begin position="366"/>
        <end position="391"/>
    </location>
</feature>
<feature type="region of interest" description="Disordered" evidence="2">
    <location>
        <begin position="1385"/>
        <end position="1437"/>
    </location>
</feature>
<feature type="compositionally biased region" description="Basic and acidic residues" evidence="2">
    <location>
        <begin position="1635"/>
        <end position="1644"/>
    </location>
</feature>
<feature type="compositionally biased region" description="Low complexity" evidence="2">
    <location>
        <begin position="248"/>
        <end position="258"/>
    </location>
</feature>
<keyword evidence="1" id="KW-0175">Coiled coil</keyword>
<feature type="compositionally biased region" description="Acidic residues" evidence="2">
    <location>
        <begin position="1689"/>
        <end position="1702"/>
    </location>
</feature>
<evidence type="ECO:0000259" key="3">
    <source>
        <dbReference type="Pfam" id="PF23228"/>
    </source>
</evidence>
<dbReference type="InterPro" id="IPR008942">
    <property type="entry name" value="ENTH_VHS"/>
</dbReference>
<sequence length="2023" mass="219171">MEQTSAIESRAKQIEKEYLSSLADLNVNSKPLINMLTILAEENLEYAQIIVNAVEKHLTKVNEKIREKMFSLRQTWNEVFQQSKLYTLDVKINSIDPGWPITAQLKPKASSIHLNPMFLKGNEPTLAMQQKLRDKQRELLQLQARKLELELITTKKRILEQEKQLSIQTESVAKEPSVELVKPLDGVVGHPATGGSIISTTVPPPGVIPKSRIAPVPQGMINMVKTRDPRLAKQQASTTPLGGGSGVGSTLTSSTGSVNNHQTTLGSLSIPPPAFVGGMMDAPNHSISGSKPSSVLAKEQLGGRSRRTEAVAGDGARSDSMLDEAGMSARSKKAISSSTSSSSSSSHKSRRDHDVKPRKDRKEHASSSSSGSSRSSTKGKSSSSTRSGSSGTEKRKQRSHSTSDGSPHGRKSSPHSPGKKKASSEKSSSSHHSQGDSPKGAGKSRPESKSSADAFGASGKSSQQARNNNLDSKKHQYTASEYPTVVGSSSASSSEQQSVDFRFGGSQKRIKIDEPVPEIHSVLEDTDETIVTMVGQKASDVQNHSATDDEEALSAMIAKDIDLRGIPLQLIAPKHMTDPDVSLNGPKNDAPGSGPTKESPSKRSEDMEDEDGFSSGKKRSSTTNYEEPNAKKSKAEMIDALFGNEDVDLRQLPIGGALLISGDGEEMDFSKMENAVDQSRSPLSEKTNSNHGPKLGDVSKHHEKDKLGRPLLYNKLPDDPIERRRSINSLAKPGDIDQRFPHQSLFHHEAAEDEDNSMDSMNANIKTIIAQAQEQMEKGEITPDQYNILMKQVIQLNETQKIRQAQRIESVKRQDSQPVVIRIDDNASLSGDDDVIVTSVTVPTPGVSGLRMNEQKDSSIGNVNDFRGKIHPIDGKPPLGGSKPFDVAPFAGVGIPPTSIPPPDIRVPRDPRRIRESKWNRVEPAPGPAWANRPGVGVGPVVGGPMPVAPLAGGIRPGMVVPSPWEQAPFQLMNDGMPRFPTPPGPLPLGVLGGVPTNGLSMINPALPKMNDSVRTINIDGIQREIRFYDEIAVIFINWDEPKEIGFQKGARIVVVDDRETFELGFNEPYKSVSIENKVYQMRLGAPTRELYIDDSWYECYFGDKPSTIMLDGKPRVFKIAGPAPQVKIGDSRKDLVAGKINMIVDAKYMIPVFLDCKMQMFEVYGVMHRLQFADFLLTVLIDDQPFPVDYGGLPMLVRSRERDYYIRFTALPNGVVPGRVYIRDMIRTPMYRDLRTPPKDPSALSPPIPLNPPFAPPTAAPLVPLAASGPPGIGFGAINNLPTAVGQHHPVVPAQNSTSTGLDYLTNLMPSMAMQTGATGKNAPGYRIEADDKTTGGTGMGSTVASSTQQSNTSSTGGGLPLLSNINVEELYKKIVAAGIITKLGTGTSSSPTPPQSGEGGGASGAEKDPKDAASKSKEKDKSPIPEIEPVLLNKPDTLKKRQTAIVHQLFSGMQCSSCGVRFPPEQTMKYSQHLDWHFRQNRRDRDSARKAHSRKWYYDVSDWIQYEEIEDLEEREKNWFETQQTDQCDLKKSGPGGIGGLSSAMDGDEFMSHDDTPQPSCPAGSDEDDRQCHMCHDMFEHFYNEETEEWHLKNAVRIDGSTYHPLCYEDYKASLTMSESTLGNETLGASLDESQKTEKMDTSEGAAADGESSAANGKGEESKTGNGMEDDDDDDDDVIVLPAVEPVVEEILDDDGDEQPNGEKGDGDSSAAAEGHEESAEASGTVKSPRQPEFQERQIDEDLFIQEPNIEVTDLDEIEDKPSEPSDGGAADGAIGANTLSSLLHVKIKQEPKEEDEADEEDALFEDVGTIESSLVEVNESSPVTNNATEEELCDEFIAESIPSPSDSSNQMGVLVQPKASIDGNVELQDAPQSATVVPNKIKINITKTKAQQANSGHGLTSTNEGETSDANNGVNVNNFNEDSQGNGLDAQQDHGDTGGLDEDGAGSWEEKQDKNGSEQQSNNKETSAATTTAAADAAVVAFEETTDVAYELKESLKGIEWNRQPRVTSGLEASGLCSIM</sequence>
<feature type="compositionally biased region" description="Low complexity" evidence="2">
    <location>
        <begin position="1343"/>
        <end position="1356"/>
    </location>
</feature>
<feature type="compositionally biased region" description="Acidic residues" evidence="2">
    <location>
        <begin position="1670"/>
        <end position="1680"/>
    </location>
</feature>
<dbReference type="GO" id="GO:0005849">
    <property type="term" value="C:mRNA cleavage factor complex"/>
    <property type="evidence" value="ECO:0007669"/>
    <property type="project" value="TreeGrafter"/>
</dbReference>
<feature type="domain" description="PCFS4-like zinc finger" evidence="3">
    <location>
        <begin position="1567"/>
        <end position="1602"/>
    </location>
</feature>
<reference evidence="5" key="1">
    <citation type="submission" date="2013-09" db="EMBL/GenBank/DDBJ databases">
        <title>The Genome Sequence of Anopheles culicifacies species A.</title>
        <authorList>
            <consortium name="The Broad Institute Genomics Platform"/>
            <person name="Neafsey D.E."/>
            <person name="Besansky N."/>
            <person name="Howell P."/>
            <person name="Walton C."/>
            <person name="Young S.K."/>
            <person name="Zeng Q."/>
            <person name="Gargeya S."/>
            <person name="Fitzgerald M."/>
            <person name="Haas B."/>
            <person name="Abouelleil A."/>
            <person name="Allen A.W."/>
            <person name="Alvarado L."/>
            <person name="Arachchi H.M."/>
            <person name="Berlin A.M."/>
            <person name="Chapman S.B."/>
            <person name="Gainer-Dewar J."/>
            <person name="Goldberg J."/>
            <person name="Griggs A."/>
            <person name="Gujja S."/>
            <person name="Hansen M."/>
            <person name="Howarth C."/>
            <person name="Imamovic A."/>
            <person name="Ireland A."/>
            <person name="Larimer J."/>
            <person name="McCowan C."/>
            <person name="Murphy C."/>
            <person name="Pearson M."/>
            <person name="Poon T.W."/>
            <person name="Priest M."/>
            <person name="Roberts A."/>
            <person name="Saif S."/>
            <person name="Shea T."/>
            <person name="Sisk P."/>
            <person name="Sykes S."/>
            <person name="Wortman J."/>
            <person name="Nusbaum C."/>
            <person name="Birren B."/>
        </authorList>
    </citation>
    <scope>NUCLEOTIDE SEQUENCE [LARGE SCALE GENOMIC DNA]</scope>
    <source>
        <strain evidence="5">A-37</strain>
    </source>
</reference>
<dbReference type="Gene3D" id="1.25.40.90">
    <property type="match status" value="1"/>
</dbReference>